<gene>
    <name evidence="1" type="ORF">N7U62_01700</name>
</gene>
<protein>
    <submittedName>
        <fullName evidence="1">Uncharacterized protein</fullName>
    </submittedName>
</protein>
<name>A0ABT3CNN2_9BACT</name>
<proteinExistence type="predicted"/>
<sequence>MSQTIQTLEQLEDIIESELITPELRGLAELLITSMNDWPTQNLESIKQFIDELSSYFGRPITKKRLNSVSFSGTNSWELESKASLEELLSTASAIFGTNTIEGMVEQLLAKLATLEKHTS</sequence>
<accession>A0ABT3CNN2</accession>
<dbReference type="EMBL" id="JAOYOD010000001">
    <property type="protein sequence ID" value="MCV9385355.1"/>
    <property type="molecule type" value="Genomic_DNA"/>
</dbReference>
<evidence type="ECO:0000313" key="1">
    <source>
        <dbReference type="EMBL" id="MCV9385355.1"/>
    </source>
</evidence>
<dbReference type="RefSeq" id="WP_264136146.1">
    <property type="nucleotide sequence ID" value="NZ_JAOYOD010000001.1"/>
</dbReference>
<reference evidence="1 2" key="1">
    <citation type="submission" date="2022-10" db="EMBL/GenBank/DDBJ databases">
        <title>Comparative genomics and taxonomic characterization of three novel marine species of genus Reichenbachiella exhibiting antioxidant and polysaccharide degradation activities.</title>
        <authorList>
            <person name="Muhammad N."/>
            <person name="Lee Y.-J."/>
            <person name="Ko J."/>
            <person name="Kim S.-G."/>
        </authorList>
    </citation>
    <scope>NUCLEOTIDE SEQUENCE [LARGE SCALE GENOMIC DNA]</scope>
    <source>
        <strain evidence="1 2">ABR2-5</strain>
    </source>
</reference>
<dbReference type="Proteomes" id="UP001300692">
    <property type="component" value="Unassembled WGS sequence"/>
</dbReference>
<comment type="caution">
    <text evidence="1">The sequence shown here is derived from an EMBL/GenBank/DDBJ whole genome shotgun (WGS) entry which is preliminary data.</text>
</comment>
<keyword evidence="2" id="KW-1185">Reference proteome</keyword>
<organism evidence="1 2">
    <name type="scientific">Reichenbachiella ulvae</name>
    <dbReference type="NCBI Taxonomy" id="2980104"/>
    <lineage>
        <taxon>Bacteria</taxon>
        <taxon>Pseudomonadati</taxon>
        <taxon>Bacteroidota</taxon>
        <taxon>Cytophagia</taxon>
        <taxon>Cytophagales</taxon>
        <taxon>Reichenbachiellaceae</taxon>
        <taxon>Reichenbachiella</taxon>
    </lineage>
</organism>
<evidence type="ECO:0000313" key="2">
    <source>
        <dbReference type="Proteomes" id="UP001300692"/>
    </source>
</evidence>